<reference evidence="2 3" key="2">
    <citation type="submission" date="2024-07" db="EMBL/GenBank/DDBJ databases">
        <authorList>
            <person name="Akdeniz Z."/>
        </authorList>
    </citation>
    <scope>NUCLEOTIDE SEQUENCE [LARGE SCALE GENOMIC DNA]</scope>
</reference>
<reference evidence="1" key="1">
    <citation type="submission" date="2023-06" db="EMBL/GenBank/DDBJ databases">
        <authorList>
            <person name="Kurt Z."/>
        </authorList>
    </citation>
    <scope>NUCLEOTIDE SEQUENCE</scope>
</reference>
<proteinExistence type="predicted"/>
<dbReference type="EMBL" id="CATOUU010001005">
    <property type="protein sequence ID" value="CAI9966332.1"/>
    <property type="molecule type" value="Genomic_DNA"/>
</dbReference>
<accession>A0AA86R5J8</accession>
<evidence type="ECO:0000313" key="3">
    <source>
        <dbReference type="Proteomes" id="UP001642409"/>
    </source>
</evidence>
<protein>
    <submittedName>
        <fullName evidence="2">Hypothetical_protein</fullName>
    </submittedName>
</protein>
<evidence type="ECO:0000313" key="2">
    <source>
        <dbReference type="EMBL" id="CAL6091041.1"/>
    </source>
</evidence>
<organism evidence="1">
    <name type="scientific">Hexamita inflata</name>
    <dbReference type="NCBI Taxonomy" id="28002"/>
    <lineage>
        <taxon>Eukaryota</taxon>
        <taxon>Metamonada</taxon>
        <taxon>Diplomonadida</taxon>
        <taxon>Hexamitidae</taxon>
        <taxon>Hexamitinae</taxon>
        <taxon>Hexamita</taxon>
    </lineage>
</organism>
<comment type="caution">
    <text evidence="1">The sequence shown here is derived from an EMBL/GenBank/DDBJ whole genome shotgun (WGS) entry which is preliminary data.</text>
</comment>
<sequence length="169" mass="19769">MEDQKQTRDIDIETKLQVQSINKNALMLYLQTMLVKYTRKIRPINLNETSTHLTFIYTCMVYVSSAYLHGHILRVGEAASYTVDEFTFKERLYNTQLDQILLIGDFGWYSTQMSITSSKSQHTYSLQVFRINIFPMVSSRLLQKSAYKRGRFSFIRGVPLQKSSQPPYK</sequence>
<evidence type="ECO:0000313" key="1">
    <source>
        <dbReference type="EMBL" id="CAI9966332.1"/>
    </source>
</evidence>
<gene>
    <name evidence="1" type="ORF">HINF_LOCUS53977</name>
    <name evidence="2" type="ORF">HINF_LOCUS65597</name>
</gene>
<dbReference type="Proteomes" id="UP001642409">
    <property type="component" value="Unassembled WGS sequence"/>
</dbReference>
<dbReference type="AlphaFoldDB" id="A0AA86R5J8"/>
<dbReference type="EMBL" id="CAXDID020000432">
    <property type="protein sequence ID" value="CAL6091041.1"/>
    <property type="molecule type" value="Genomic_DNA"/>
</dbReference>
<keyword evidence="3" id="KW-1185">Reference proteome</keyword>
<name>A0AA86R5J8_9EUKA</name>